<dbReference type="Proteomes" id="UP000708298">
    <property type="component" value="Unassembled WGS sequence"/>
</dbReference>
<gene>
    <name evidence="1" type="ORF">ASILVAE211_04455</name>
</gene>
<proteinExistence type="predicted"/>
<organism evidence="1 2">
    <name type="scientific">Acidisoma silvae</name>
    <dbReference type="NCBI Taxonomy" id="2802396"/>
    <lineage>
        <taxon>Bacteria</taxon>
        <taxon>Pseudomonadati</taxon>
        <taxon>Pseudomonadota</taxon>
        <taxon>Alphaproteobacteria</taxon>
        <taxon>Acetobacterales</taxon>
        <taxon>Acidocellaceae</taxon>
        <taxon>Acidisoma</taxon>
    </lineage>
</organism>
<keyword evidence="2" id="KW-1185">Reference proteome</keyword>
<reference evidence="1" key="2">
    <citation type="submission" date="2021-01" db="EMBL/GenBank/DDBJ databases">
        <authorList>
            <person name="Mieszkin S."/>
            <person name="Pouder E."/>
            <person name="Alain K."/>
        </authorList>
    </citation>
    <scope>NUCLEOTIDE SEQUENCE</scope>
    <source>
        <strain evidence="1">HW T2.11</strain>
    </source>
</reference>
<sequence>MITMEFGDPYLAVREPVTPSESASDKVRRNLSRRRISVLGQWHFWIEHAHWTLRTKDKTAGSQTSMQSEMRDILSDLDGQKLLAVEPISAVGRFRLAFDLDAILEIWPATDIDADQWSLREKGGPFLIAAMDGSLSYIEAR</sequence>
<evidence type="ECO:0000313" key="1">
    <source>
        <dbReference type="EMBL" id="MCB8874426.1"/>
    </source>
</evidence>
<evidence type="ECO:0000313" key="2">
    <source>
        <dbReference type="Proteomes" id="UP000708298"/>
    </source>
</evidence>
<dbReference type="RefSeq" id="WP_227320060.1">
    <property type="nucleotide sequence ID" value="NZ_JAESVB010000001.1"/>
</dbReference>
<protein>
    <submittedName>
        <fullName evidence="1">Uncharacterized protein</fullName>
    </submittedName>
</protein>
<accession>A0A964DXP3</accession>
<dbReference type="AlphaFoldDB" id="A0A964DXP3"/>
<reference evidence="1" key="1">
    <citation type="journal article" date="2021" name="Microorganisms">
        <title>Acidisoma silvae sp. nov. and Acidisomacellulosilytica sp. nov., Two Acidophilic Bacteria Isolated from Decaying Wood, Hydrolyzing Cellulose and Producing Poly-3-hydroxybutyrate.</title>
        <authorList>
            <person name="Mieszkin S."/>
            <person name="Pouder E."/>
            <person name="Uroz S."/>
            <person name="Simon-Colin C."/>
            <person name="Alain K."/>
        </authorList>
    </citation>
    <scope>NUCLEOTIDE SEQUENCE</scope>
    <source>
        <strain evidence="1">HW T2.11</strain>
    </source>
</reference>
<comment type="caution">
    <text evidence="1">The sequence shown here is derived from an EMBL/GenBank/DDBJ whole genome shotgun (WGS) entry which is preliminary data.</text>
</comment>
<dbReference type="EMBL" id="JAESVB010000001">
    <property type="protein sequence ID" value="MCB8874426.1"/>
    <property type="molecule type" value="Genomic_DNA"/>
</dbReference>
<name>A0A964DXP3_9PROT</name>